<sequence>VTSVFCLYIWCAATDPGDPGVFRSKKYGKVSDCRKASSVKDPLPGSAPSVDGTNTDSVGEKVQSEGPLVTVLPVKGSKNLVGKKTDCNVFSTICLILCAWFPLVSVCKNFCSSKQPVEEQACDDDMLYCSLCEVEVFKY</sequence>
<keyword evidence="3" id="KW-1185">Reference proteome</keyword>
<organism evidence="2 3">
    <name type="scientific">Taxus chinensis</name>
    <name type="common">Chinese yew</name>
    <name type="synonym">Taxus wallichiana var. chinensis</name>
    <dbReference type="NCBI Taxonomy" id="29808"/>
    <lineage>
        <taxon>Eukaryota</taxon>
        <taxon>Viridiplantae</taxon>
        <taxon>Streptophyta</taxon>
        <taxon>Embryophyta</taxon>
        <taxon>Tracheophyta</taxon>
        <taxon>Spermatophyta</taxon>
        <taxon>Pinopsida</taxon>
        <taxon>Pinidae</taxon>
        <taxon>Conifers II</taxon>
        <taxon>Cupressales</taxon>
        <taxon>Taxaceae</taxon>
        <taxon>Taxus</taxon>
    </lineage>
</organism>
<feature type="region of interest" description="Disordered" evidence="1">
    <location>
        <begin position="37"/>
        <end position="60"/>
    </location>
</feature>
<feature type="non-terminal residue" evidence="2">
    <location>
        <position position="139"/>
    </location>
</feature>
<protein>
    <submittedName>
        <fullName evidence="2">Uncharacterized protein</fullName>
    </submittedName>
</protein>
<gene>
    <name evidence="2" type="ORF">KI387_030913</name>
</gene>
<dbReference type="EMBL" id="JAHRHJ020000010">
    <property type="protein sequence ID" value="KAH9299231.1"/>
    <property type="molecule type" value="Genomic_DNA"/>
</dbReference>
<dbReference type="AlphaFoldDB" id="A0AA38FFH2"/>
<evidence type="ECO:0000313" key="3">
    <source>
        <dbReference type="Proteomes" id="UP000824469"/>
    </source>
</evidence>
<evidence type="ECO:0000313" key="2">
    <source>
        <dbReference type="EMBL" id="KAH9299231.1"/>
    </source>
</evidence>
<evidence type="ECO:0000256" key="1">
    <source>
        <dbReference type="SAM" id="MobiDB-lite"/>
    </source>
</evidence>
<dbReference type="Proteomes" id="UP000824469">
    <property type="component" value="Unassembled WGS sequence"/>
</dbReference>
<feature type="non-terminal residue" evidence="2">
    <location>
        <position position="1"/>
    </location>
</feature>
<comment type="caution">
    <text evidence="2">The sequence shown here is derived from an EMBL/GenBank/DDBJ whole genome shotgun (WGS) entry which is preliminary data.</text>
</comment>
<name>A0AA38FFH2_TAXCH</name>
<proteinExistence type="predicted"/>
<dbReference type="OMA" id="EDGIFFC"/>
<accession>A0AA38FFH2</accession>
<reference evidence="2 3" key="1">
    <citation type="journal article" date="2021" name="Nat. Plants">
        <title>The Taxus genome provides insights into paclitaxel biosynthesis.</title>
        <authorList>
            <person name="Xiong X."/>
            <person name="Gou J."/>
            <person name="Liao Q."/>
            <person name="Li Y."/>
            <person name="Zhou Q."/>
            <person name="Bi G."/>
            <person name="Li C."/>
            <person name="Du R."/>
            <person name="Wang X."/>
            <person name="Sun T."/>
            <person name="Guo L."/>
            <person name="Liang H."/>
            <person name="Lu P."/>
            <person name="Wu Y."/>
            <person name="Zhang Z."/>
            <person name="Ro D.K."/>
            <person name="Shang Y."/>
            <person name="Huang S."/>
            <person name="Yan J."/>
        </authorList>
    </citation>
    <scope>NUCLEOTIDE SEQUENCE [LARGE SCALE GENOMIC DNA]</scope>
    <source>
        <strain evidence="2">Ta-2019</strain>
    </source>
</reference>